<keyword evidence="1" id="KW-1133">Transmembrane helix</keyword>
<organism evidence="2 3">
    <name type="scientific">Actinoplanes sichuanensis</name>
    <dbReference type="NCBI Taxonomy" id="512349"/>
    <lineage>
        <taxon>Bacteria</taxon>
        <taxon>Bacillati</taxon>
        <taxon>Actinomycetota</taxon>
        <taxon>Actinomycetes</taxon>
        <taxon>Micromonosporales</taxon>
        <taxon>Micromonosporaceae</taxon>
        <taxon>Actinoplanes</taxon>
    </lineage>
</organism>
<keyword evidence="1" id="KW-0472">Membrane</keyword>
<feature type="transmembrane region" description="Helical" evidence="1">
    <location>
        <begin position="189"/>
        <end position="207"/>
    </location>
</feature>
<accession>A0ABW4ARV8</accession>
<feature type="transmembrane region" description="Helical" evidence="1">
    <location>
        <begin position="213"/>
        <end position="231"/>
    </location>
</feature>
<comment type="caution">
    <text evidence="2">The sequence shown here is derived from an EMBL/GenBank/DDBJ whole genome shotgun (WGS) entry which is preliminary data.</text>
</comment>
<dbReference type="EMBL" id="JBHTMK010000063">
    <property type="protein sequence ID" value="MFD1372948.1"/>
    <property type="molecule type" value="Genomic_DNA"/>
</dbReference>
<keyword evidence="1" id="KW-0812">Transmembrane</keyword>
<reference evidence="3" key="1">
    <citation type="journal article" date="2019" name="Int. J. Syst. Evol. Microbiol.">
        <title>The Global Catalogue of Microorganisms (GCM) 10K type strain sequencing project: providing services to taxonomists for standard genome sequencing and annotation.</title>
        <authorList>
            <consortium name="The Broad Institute Genomics Platform"/>
            <consortium name="The Broad Institute Genome Sequencing Center for Infectious Disease"/>
            <person name="Wu L."/>
            <person name="Ma J."/>
        </authorList>
    </citation>
    <scope>NUCLEOTIDE SEQUENCE [LARGE SCALE GENOMIC DNA]</scope>
    <source>
        <strain evidence="3">CCM 7526</strain>
    </source>
</reference>
<evidence type="ECO:0000256" key="1">
    <source>
        <dbReference type="SAM" id="Phobius"/>
    </source>
</evidence>
<feature type="transmembrane region" description="Helical" evidence="1">
    <location>
        <begin position="59"/>
        <end position="77"/>
    </location>
</feature>
<feature type="transmembrane region" description="Helical" evidence="1">
    <location>
        <begin position="103"/>
        <end position="122"/>
    </location>
</feature>
<keyword evidence="3" id="KW-1185">Reference proteome</keyword>
<evidence type="ECO:0000313" key="3">
    <source>
        <dbReference type="Proteomes" id="UP001597183"/>
    </source>
</evidence>
<dbReference type="RefSeq" id="WP_317794678.1">
    <property type="nucleotide sequence ID" value="NZ_AP028461.1"/>
</dbReference>
<protein>
    <recommendedName>
        <fullName evidence="4">DUF1648 domain-containing protein</fullName>
    </recommendedName>
</protein>
<feature type="transmembrane region" description="Helical" evidence="1">
    <location>
        <begin position="12"/>
        <end position="34"/>
    </location>
</feature>
<sequence>MRTTEQTRGTVPAVGVVVLVVGLVLMAVLSWQVAGSLSGSVTFVGTGPDGADQHAPKSLVLSGMPLLTLVIAAVLLASHRLRRFTADAVKVSPWRDDRTHRKAVDLALGVLVPVLLGLHLVVLRAADGRAGAGVGYLAAAVAFVVIGVGNFWPKQVPVVPAVLAARLDATTRQGLQDGLEAQRRNLRPAGVVMVLLGLVALACSWLVPMVSLGVSFSAVLAVAGIVSATAWRSAVSRH</sequence>
<dbReference type="Proteomes" id="UP001597183">
    <property type="component" value="Unassembled WGS sequence"/>
</dbReference>
<evidence type="ECO:0000313" key="2">
    <source>
        <dbReference type="EMBL" id="MFD1372948.1"/>
    </source>
</evidence>
<feature type="transmembrane region" description="Helical" evidence="1">
    <location>
        <begin position="134"/>
        <end position="152"/>
    </location>
</feature>
<proteinExistence type="predicted"/>
<evidence type="ECO:0008006" key="4">
    <source>
        <dbReference type="Google" id="ProtNLM"/>
    </source>
</evidence>
<gene>
    <name evidence="2" type="ORF">ACFQ5G_47130</name>
</gene>
<name>A0ABW4ARV8_9ACTN</name>